<sequence>MGQFTRNTILVAFVAMSVSTAYAFDLDIRGEYRTGSEQYRSRAKIANQWSNNVGASLEAGVFNGQGSLNKFKSDFNEVEGWYLYKPNTAVAFIPGADWTWNTSGSTIKPFLRVNWAFAPTWRADVRARYDHNNYDSVTKWHMPEGQSYSSSNDQWQFDFWLTKWIGDKTAIEYNYAWNKKDDSQFVYNNGHTTQYLHNLKTSYKYMPTVVPYFEVGYLGHTADLNNDQDEWRLRIGTVFTF</sequence>
<dbReference type="GO" id="GO:0015772">
    <property type="term" value="P:oligosaccharide transport"/>
    <property type="evidence" value="ECO:0007669"/>
    <property type="project" value="TreeGrafter"/>
</dbReference>
<evidence type="ECO:0000313" key="3">
    <source>
        <dbReference type="EMBL" id="MBB5190494.1"/>
    </source>
</evidence>
<dbReference type="RefSeq" id="WP_184098576.1">
    <property type="nucleotide sequence ID" value="NZ_JACHHN010000002.1"/>
</dbReference>
<organism evidence="3 4">
    <name type="scientific">Silvimonas terrae</name>
    <dbReference type="NCBI Taxonomy" id="300266"/>
    <lineage>
        <taxon>Bacteria</taxon>
        <taxon>Pseudomonadati</taxon>
        <taxon>Pseudomonadota</taxon>
        <taxon>Betaproteobacteria</taxon>
        <taxon>Neisseriales</taxon>
        <taxon>Chitinibacteraceae</taxon>
        <taxon>Silvimonas</taxon>
    </lineage>
</organism>
<dbReference type="EMBL" id="JACHHN010000002">
    <property type="protein sequence ID" value="MBB5190494.1"/>
    <property type="molecule type" value="Genomic_DNA"/>
</dbReference>
<dbReference type="Gene3D" id="2.40.160.40">
    <property type="entry name" value="monomeric porin ompg"/>
    <property type="match status" value="1"/>
</dbReference>
<name>A0A840RD37_9NEIS</name>
<protein>
    <recommendedName>
        <fullName evidence="5">Porin</fullName>
    </recommendedName>
</protein>
<accession>A0A840RD37</accession>
<evidence type="ECO:0008006" key="5">
    <source>
        <dbReference type="Google" id="ProtNLM"/>
    </source>
</evidence>
<dbReference type="AlphaFoldDB" id="A0A840RD37"/>
<dbReference type="InterPro" id="IPR053713">
    <property type="entry name" value="Bact_OM_Channel_sf"/>
</dbReference>
<dbReference type="InterPro" id="IPR009331">
    <property type="entry name" value="Oligogalacturonate-sp_porin"/>
</dbReference>
<dbReference type="GO" id="GO:0015288">
    <property type="term" value="F:porin activity"/>
    <property type="evidence" value="ECO:0007669"/>
    <property type="project" value="TreeGrafter"/>
</dbReference>
<proteinExistence type="predicted"/>
<dbReference type="Pfam" id="PF06178">
    <property type="entry name" value="KdgM"/>
    <property type="match status" value="1"/>
</dbReference>
<feature type="chain" id="PRO_5032783151" description="Porin" evidence="2">
    <location>
        <begin position="24"/>
        <end position="241"/>
    </location>
</feature>
<keyword evidence="1 2" id="KW-0732">Signal</keyword>
<evidence type="ECO:0000256" key="1">
    <source>
        <dbReference type="ARBA" id="ARBA00022729"/>
    </source>
</evidence>
<evidence type="ECO:0000313" key="4">
    <source>
        <dbReference type="Proteomes" id="UP000543030"/>
    </source>
</evidence>
<dbReference type="PANTHER" id="PTHR38105">
    <property type="entry name" value="OUTER MEMBRANE PROTEIN-RELATED-RELATED"/>
    <property type="match status" value="1"/>
</dbReference>
<feature type="signal peptide" evidence="2">
    <location>
        <begin position="1"/>
        <end position="23"/>
    </location>
</feature>
<comment type="caution">
    <text evidence="3">The sequence shown here is derived from an EMBL/GenBank/DDBJ whole genome shotgun (WGS) entry which is preliminary data.</text>
</comment>
<reference evidence="3 4" key="1">
    <citation type="submission" date="2020-08" db="EMBL/GenBank/DDBJ databases">
        <title>Genomic Encyclopedia of Type Strains, Phase IV (KMG-IV): sequencing the most valuable type-strain genomes for metagenomic binning, comparative biology and taxonomic classification.</title>
        <authorList>
            <person name="Goeker M."/>
        </authorList>
    </citation>
    <scope>NUCLEOTIDE SEQUENCE [LARGE SCALE GENOMIC DNA]</scope>
    <source>
        <strain evidence="3 4">DSM 18233</strain>
    </source>
</reference>
<dbReference type="PANTHER" id="PTHR38105:SF5">
    <property type="entry name" value="OUTER MEMBRANE PROTEIN"/>
    <property type="match status" value="1"/>
</dbReference>
<dbReference type="GO" id="GO:0009279">
    <property type="term" value="C:cell outer membrane"/>
    <property type="evidence" value="ECO:0007669"/>
    <property type="project" value="TreeGrafter"/>
</dbReference>
<gene>
    <name evidence="3" type="ORF">HNQ50_001216</name>
</gene>
<evidence type="ECO:0000256" key="2">
    <source>
        <dbReference type="SAM" id="SignalP"/>
    </source>
</evidence>
<dbReference type="Proteomes" id="UP000543030">
    <property type="component" value="Unassembled WGS sequence"/>
</dbReference>
<keyword evidence="4" id="KW-1185">Reference proteome</keyword>